<gene>
    <name evidence="1" type="ORF">J2S42_004653</name>
</gene>
<sequence>MRIPSPPLDYPAGPHYCVFHVHGEPIVDEVYYKVLTTEPDGTPRIEAAFGPLIYRLTNVATGATVDGDASASGMAIHHDDGSTTHLAHGPLMVGFREGQGNLPRGYYVIDGPAWRLDISPDNHRTVSGAYRIRQNLCDDLS</sequence>
<comment type="caution">
    <text evidence="1">The sequence shown here is derived from an EMBL/GenBank/DDBJ whole genome shotgun (WGS) entry which is preliminary data.</text>
</comment>
<accession>A0AAE4AZ20</accession>
<proteinExistence type="predicted"/>
<dbReference type="RefSeq" id="WP_307242366.1">
    <property type="nucleotide sequence ID" value="NZ_JAUSUZ010000001.1"/>
</dbReference>
<keyword evidence="2" id="KW-1185">Reference proteome</keyword>
<name>A0AAE4AZ20_9ACTN</name>
<protein>
    <submittedName>
        <fullName evidence="1">Uncharacterized protein</fullName>
    </submittedName>
</protein>
<evidence type="ECO:0000313" key="2">
    <source>
        <dbReference type="Proteomes" id="UP001240236"/>
    </source>
</evidence>
<dbReference type="EMBL" id="JAUSUZ010000001">
    <property type="protein sequence ID" value="MDQ0367984.1"/>
    <property type="molecule type" value="Genomic_DNA"/>
</dbReference>
<reference evidence="1 2" key="1">
    <citation type="submission" date="2023-07" db="EMBL/GenBank/DDBJ databases">
        <title>Sequencing the genomes of 1000 actinobacteria strains.</title>
        <authorList>
            <person name="Klenk H.-P."/>
        </authorList>
    </citation>
    <scope>NUCLEOTIDE SEQUENCE [LARGE SCALE GENOMIC DNA]</scope>
    <source>
        <strain evidence="1 2">DSM 44709</strain>
    </source>
</reference>
<dbReference type="Proteomes" id="UP001240236">
    <property type="component" value="Unassembled WGS sequence"/>
</dbReference>
<evidence type="ECO:0000313" key="1">
    <source>
        <dbReference type="EMBL" id="MDQ0367984.1"/>
    </source>
</evidence>
<dbReference type="AlphaFoldDB" id="A0AAE4AZ20"/>
<organism evidence="1 2">
    <name type="scientific">Catenuloplanes indicus</name>
    <dbReference type="NCBI Taxonomy" id="137267"/>
    <lineage>
        <taxon>Bacteria</taxon>
        <taxon>Bacillati</taxon>
        <taxon>Actinomycetota</taxon>
        <taxon>Actinomycetes</taxon>
        <taxon>Micromonosporales</taxon>
        <taxon>Micromonosporaceae</taxon>
        <taxon>Catenuloplanes</taxon>
    </lineage>
</organism>